<name>A0A1Q2SMX6_9GAMM</name>
<feature type="transmembrane region" description="Helical" evidence="8">
    <location>
        <begin position="517"/>
        <end position="545"/>
    </location>
</feature>
<dbReference type="GO" id="GO:0008324">
    <property type="term" value="F:monoatomic cation transmembrane transporter activity"/>
    <property type="evidence" value="ECO:0007669"/>
    <property type="project" value="InterPro"/>
</dbReference>
<dbReference type="Pfam" id="PF00873">
    <property type="entry name" value="ACR_tran"/>
    <property type="match status" value="1"/>
</dbReference>
<keyword evidence="7 8" id="KW-0472">Membrane</keyword>
<dbReference type="GO" id="GO:0042910">
    <property type="term" value="F:xenobiotic transmembrane transporter activity"/>
    <property type="evidence" value="ECO:0007669"/>
    <property type="project" value="TreeGrafter"/>
</dbReference>
<dbReference type="Proteomes" id="UP000243679">
    <property type="component" value="Chromosome"/>
</dbReference>
<sequence length="1041" mass="113377">MIPKLIQVALRYRVGVLITTVVVMMLGIWSFIQMKIDAYPDISAQMVQVITTYPGRAPEEVEQQITIPIEIAMQNVPKVATIRSRAIFGLSVTQLIFEEGTEGYWARQRVQEKLSSLDLPVGAATELGPLATAYGEVLRYELVSDGSYDLMELRTLNDWVVIPHLLRAAGVAEVANFGGYAKQYAILLDPAQLLRFGLSLNDVVNAVQTNSASAGGNVLSRGSMSFVIRGRGVLQNKDEIGSIFIKSIGGTPIYVHDVAKVKLDSKTPTGIFSKNLTDEAVEGIVLMRKGENPSEVLARAQAVVNELNEEGLPEGVQVVPFYDRTQLIESTLHTVSHSVLLGIGFVVLVLLALLGRVSLALLVALTIPFALLFALVMMYSVGIPIGLLSIGAIDFGIIVDGVVIIAENIAHRLDEARHQGLEGSSVAQVILAATLEVERPVFFSFLIIFSAFFPLLTLTHIEGLLFRPMALTIIFSLAGAALFALFVVPVLATLLFQKGYREWENPVLKKLSTYYGILLGGFIHHRHLVITSVTGALIGLLILIMPRLGTEFLPYMDEGVIWVRANFPEGTSLQQASRFGRDLRGIALEFSDIQFVTVQTGRSDSGTDPFPPSRLEMMIGPKPRDTWIQFQRKSELVAALGDRFRNEFPTVRFNFTQPIIDSVTEDSNGTSASMAIEFSGADLDILLDLARRAESLLKEVPGAVDVYIEQEGPQPQLVIQPDRSLCARYNVRIEDVIYLIDTAIGGAPIGTLFEGERRFDIKTRFAPEYLRSPEAIGRLPVYNPDGVPIPLSQVAWIKIIDGQTMIARADGRRHLTVRSDIVGRDQGGFVADAQHRLTQEIKIPLGYHVTWIGMFENLERVGKHFALLVPVTIGIIYLLLLAMFSSQRAAMILLLAIPFALAGGASALYLRGMNLNVPAGVGFAAVFGVSIMNGVLMVRTITDLRLTGKGLEAAILNGAVRCLRPVLIASLVAILGLVPASLATGLGSDVQRPLATVIVWGLFSATLMTLLLVPVLYALFTPQLSISKSSLPVGPDDVTAE</sequence>
<evidence type="ECO:0000313" key="9">
    <source>
        <dbReference type="EMBL" id="BAW80484.1"/>
    </source>
</evidence>
<dbReference type="GO" id="GO:0005886">
    <property type="term" value="C:plasma membrane"/>
    <property type="evidence" value="ECO:0007669"/>
    <property type="project" value="UniProtKB-SubCell"/>
</dbReference>
<comment type="subcellular location">
    <subcellularLocation>
        <location evidence="1">Cell membrane</location>
        <topology evidence="1">Multi-pass membrane protein</topology>
    </subcellularLocation>
</comment>
<dbReference type="AlphaFoldDB" id="A0A1Q2SMX6"/>
<keyword evidence="6 8" id="KW-1133">Transmembrane helix</keyword>
<protein>
    <submittedName>
        <fullName evidence="9">Metal transporter CzcA</fullName>
    </submittedName>
</protein>
<dbReference type="EMBL" id="AP014836">
    <property type="protein sequence ID" value="BAW80484.1"/>
    <property type="molecule type" value="Genomic_DNA"/>
</dbReference>
<dbReference type="SUPFAM" id="SSF82693">
    <property type="entry name" value="Multidrug efflux transporter AcrB pore domain, PN1, PN2, PC1 and PC2 subdomains"/>
    <property type="match status" value="2"/>
</dbReference>
<keyword evidence="10" id="KW-1185">Reference proteome</keyword>
<dbReference type="Gene3D" id="3.30.70.1430">
    <property type="entry name" value="Multidrug efflux transporter AcrB pore domain"/>
    <property type="match status" value="2"/>
</dbReference>
<dbReference type="Gene3D" id="3.30.70.1320">
    <property type="entry name" value="Multidrug efflux transporter AcrB pore domain like"/>
    <property type="match status" value="1"/>
</dbReference>
<feature type="transmembrane region" description="Helical" evidence="8">
    <location>
        <begin position="922"/>
        <end position="941"/>
    </location>
</feature>
<feature type="transmembrane region" description="Helical" evidence="8">
    <location>
        <begin position="441"/>
        <end position="461"/>
    </location>
</feature>
<comment type="similarity">
    <text evidence="2">Belongs to the resistance-nodulation-cell division (RND) (TC 2.A.6) family.</text>
</comment>
<evidence type="ECO:0000256" key="2">
    <source>
        <dbReference type="ARBA" id="ARBA00010942"/>
    </source>
</evidence>
<feature type="transmembrane region" description="Helical" evidence="8">
    <location>
        <begin position="12"/>
        <end position="32"/>
    </location>
</feature>
<evidence type="ECO:0000256" key="7">
    <source>
        <dbReference type="ARBA" id="ARBA00023136"/>
    </source>
</evidence>
<dbReference type="PANTHER" id="PTHR32063">
    <property type="match status" value="1"/>
</dbReference>
<evidence type="ECO:0000313" key="10">
    <source>
        <dbReference type="Proteomes" id="UP000243679"/>
    </source>
</evidence>
<keyword evidence="3" id="KW-0813">Transport</keyword>
<dbReference type="SUPFAM" id="SSF82714">
    <property type="entry name" value="Multidrug efflux transporter AcrB TolC docking domain, DN and DC subdomains"/>
    <property type="match status" value="2"/>
</dbReference>
<dbReference type="NCBIfam" id="TIGR00914">
    <property type="entry name" value="2A0601"/>
    <property type="match status" value="1"/>
</dbReference>
<organism evidence="9 10">
    <name type="scientific">Candidatus Nitrosoglobus terrae</name>
    <dbReference type="NCBI Taxonomy" id="1630141"/>
    <lineage>
        <taxon>Bacteria</taxon>
        <taxon>Pseudomonadati</taxon>
        <taxon>Pseudomonadota</taxon>
        <taxon>Gammaproteobacteria</taxon>
        <taxon>Chromatiales</taxon>
        <taxon>Chromatiaceae</taxon>
        <taxon>Candidatus Nitrosoglobus</taxon>
    </lineage>
</organism>
<dbReference type="SUPFAM" id="SSF82866">
    <property type="entry name" value="Multidrug efflux transporter AcrB transmembrane domain"/>
    <property type="match status" value="2"/>
</dbReference>
<feature type="transmembrane region" description="Helical" evidence="8">
    <location>
        <begin position="891"/>
        <end position="910"/>
    </location>
</feature>
<dbReference type="OrthoDB" id="9758297at2"/>
<keyword evidence="5 8" id="KW-0812">Transmembrane</keyword>
<dbReference type="RefSeq" id="WP_096527030.1">
    <property type="nucleotide sequence ID" value="NZ_AP014836.1"/>
</dbReference>
<keyword evidence="4" id="KW-1003">Cell membrane</keyword>
<feature type="transmembrane region" description="Helical" evidence="8">
    <location>
        <begin position="994"/>
        <end position="1020"/>
    </location>
</feature>
<feature type="transmembrane region" description="Helical" evidence="8">
    <location>
        <begin position="865"/>
        <end position="884"/>
    </location>
</feature>
<evidence type="ECO:0000256" key="1">
    <source>
        <dbReference type="ARBA" id="ARBA00004651"/>
    </source>
</evidence>
<feature type="transmembrane region" description="Helical" evidence="8">
    <location>
        <begin position="385"/>
        <end position="406"/>
    </location>
</feature>
<evidence type="ECO:0000256" key="5">
    <source>
        <dbReference type="ARBA" id="ARBA00022692"/>
    </source>
</evidence>
<feature type="transmembrane region" description="Helical" evidence="8">
    <location>
        <begin position="335"/>
        <end position="354"/>
    </location>
</feature>
<dbReference type="Gene3D" id="3.30.2090.10">
    <property type="entry name" value="Multidrug efflux transporter AcrB TolC docking domain, DN and DC subdomains"/>
    <property type="match status" value="2"/>
</dbReference>
<evidence type="ECO:0000256" key="4">
    <source>
        <dbReference type="ARBA" id="ARBA00022475"/>
    </source>
</evidence>
<evidence type="ECO:0000256" key="3">
    <source>
        <dbReference type="ARBA" id="ARBA00022448"/>
    </source>
</evidence>
<reference evidence="9 10" key="1">
    <citation type="journal article" date="2017" name="ISME J.">
        <title>An acid-tolerant ammonia-oxidizing ?-proteobacterium from soil.</title>
        <authorList>
            <person name="Hayatsu M."/>
            <person name="Tago K."/>
            <person name="Uchiyama I."/>
            <person name="Toyoda A."/>
            <person name="Wang Y."/>
            <person name="Shimomura Y."/>
            <person name="Okubo T."/>
            <person name="Kurisu F."/>
            <person name="Hirono Y."/>
            <person name="Nonaka K."/>
            <person name="Akiyama H."/>
            <person name="Itoh T."/>
            <person name="Takami H."/>
        </authorList>
    </citation>
    <scope>NUCLEOTIDE SEQUENCE [LARGE SCALE GENOMIC DNA]</scope>
    <source>
        <strain evidence="9 10">TAO100</strain>
    </source>
</reference>
<dbReference type="KEGG" id="ntt:TAO_1114"/>
<dbReference type="PRINTS" id="PR00702">
    <property type="entry name" value="ACRIFLAVINRP"/>
</dbReference>
<gene>
    <name evidence="9" type="ORF">TAO_1114</name>
</gene>
<evidence type="ECO:0000256" key="6">
    <source>
        <dbReference type="ARBA" id="ARBA00022989"/>
    </source>
</evidence>
<dbReference type="InterPro" id="IPR027463">
    <property type="entry name" value="AcrB_DN_DC_subdom"/>
</dbReference>
<feature type="transmembrane region" description="Helical" evidence="8">
    <location>
        <begin position="473"/>
        <end position="496"/>
    </location>
</feature>
<dbReference type="Gene3D" id="3.30.70.1440">
    <property type="entry name" value="Multidrug efflux transporter AcrB pore domain"/>
    <property type="match status" value="1"/>
</dbReference>
<dbReference type="PANTHER" id="PTHR32063:SF17">
    <property type="entry name" value="CATION EFFLUX SYSTEM PROTEIN"/>
    <property type="match status" value="1"/>
</dbReference>
<feature type="transmembrane region" description="Helical" evidence="8">
    <location>
        <begin position="962"/>
        <end position="982"/>
    </location>
</feature>
<dbReference type="InterPro" id="IPR004763">
    <property type="entry name" value="CusA-like"/>
</dbReference>
<dbReference type="InterPro" id="IPR001036">
    <property type="entry name" value="Acrflvin-R"/>
</dbReference>
<accession>A0A1Q2SMX6</accession>
<feature type="transmembrane region" description="Helical" evidence="8">
    <location>
        <begin position="359"/>
        <end position="379"/>
    </location>
</feature>
<proteinExistence type="inferred from homology"/>
<evidence type="ECO:0000256" key="8">
    <source>
        <dbReference type="SAM" id="Phobius"/>
    </source>
</evidence>
<dbReference type="Gene3D" id="1.20.1640.10">
    <property type="entry name" value="Multidrug efflux transporter AcrB transmembrane domain"/>
    <property type="match status" value="2"/>
</dbReference>